<dbReference type="GO" id="GO:0046983">
    <property type="term" value="F:protein dimerization activity"/>
    <property type="evidence" value="ECO:0007669"/>
    <property type="project" value="InterPro"/>
</dbReference>
<dbReference type="GO" id="GO:0008171">
    <property type="term" value="F:O-methyltransferase activity"/>
    <property type="evidence" value="ECO:0007669"/>
    <property type="project" value="InterPro"/>
</dbReference>
<evidence type="ECO:0000256" key="1">
    <source>
        <dbReference type="ARBA" id="ARBA00022603"/>
    </source>
</evidence>
<evidence type="ECO:0000256" key="3">
    <source>
        <dbReference type="ARBA" id="ARBA00022691"/>
    </source>
</evidence>
<dbReference type="AlphaFoldDB" id="A0A9P7YXF5"/>
<dbReference type="PANTHER" id="PTHR43712">
    <property type="entry name" value="PUTATIVE (AFU_ORTHOLOGUE AFUA_4G14580)-RELATED"/>
    <property type="match status" value="1"/>
</dbReference>
<evidence type="ECO:0000313" key="7">
    <source>
        <dbReference type="Proteomes" id="UP000887226"/>
    </source>
</evidence>
<dbReference type="InterPro" id="IPR016461">
    <property type="entry name" value="COMT-like"/>
</dbReference>
<evidence type="ECO:0000259" key="5">
    <source>
        <dbReference type="Pfam" id="PF08100"/>
    </source>
</evidence>
<sequence>MNDLNMMQHQHDAVKRNLKELIAAVEAYSASFSRNASSENLTSRGDISQQHVKMLESVKQMQSAVYGPLNMVMLHYEECLRSSAFRTLLEMGVFDTLPPDGSAMTLKELAKRLCVDDVLLVRLMRIVVPTFFKEPIPELYTHTPNSLMFLDSSVRANFKMMFDEICIAAVNMSAFFKKNGYQNPNSQRNNPYTYAHDTKGLNMFEFILTDPARFKNFNDAMKAKSAQASLPYSLFPFKDEMNKIQTTDETVLVVDVGGGNGQASVAIRDFCSGVKGRMILQDQTPVLDGIGQELPGVEKMAHDFFNPQPIIGALFYYIHRCLHDWPENECVMILKNIAAAMVPGISRLLISEIVMPRGPTDIQTAWSDVNMLTFSGMERTERQWQTLLDKSNLMLVNTHGEAGGSNFRVLEAILN</sequence>
<dbReference type="Gene3D" id="3.40.50.150">
    <property type="entry name" value="Vaccinia Virus protein VP39"/>
    <property type="match status" value="1"/>
</dbReference>
<dbReference type="PANTHER" id="PTHR43712:SF1">
    <property type="entry name" value="HYPOTHETICAL O-METHYLTRANSFERASE (EUROFUNG)-RELATED"/>
    <property type="match status" value="1"/>
</dbReference>
<feature type="domain" description="O-methyltransferase dimerisation" evidence="5">
    <location>
        <begin position="79"/>
        <end position="151"/>
    </location>
</feature>
<keyword evidence="2" id="KW-0808">Transferase</keyword>
<proteinExistence type="predicted"/>
<keyword evidence="1" id="KW-0489">Methyltransferase</keyword>
<gene>
    <name evidence="6" type="ORF">BJ878DRAFT_578486</name>
</gene>
<evidence type="ECO:0000313" key="6">
    <source>
        <dbReference type="EMBL" id="KAG9241142.1"/>
    </source>
</evidence>
<feature type="domain" description="O-methyltransferase C-terminal" evidence="4">
    <location>
        <begin position="188"/>
        <end position="390"/>
    </location>
</feature>
<dbReference type="Gene3D" id="1.10.10.10">
    <property type="entry name" value="Winged helix-like DNA-binding domain superfamily/Winged helix DNA-binding domain"/>
    <property type="match status" value="1"/>
</dbReference>
<dbReference type="EMBL" id="MU254264">
    <property type="protein sequence ID" value="KAG9241142.1"/>
    <property type="molecule type" value="Genomic_DNA"/>
</dbReference>
<name>A0A9P7YXF5_9HELO</name>
<dbReference type="InterPro" id="IPR012967">
    <property type="entry name" value="COMT_dimerisation"/>
</dbReference>
<dbReference type="GO" id="GO:0032259">
    <property type="term" value="P:methylation"/>
    <property type="evidence" value="ECO:0007669"/>
    <property type="project" value="UniProtKB-KW"/>
</dbReference>
<protein>
    <submittedName>
        <fullName evidence="6">O-methyltransferas-like protein</fullName>
    </submittedName>
</protein>
<dbReference type="InterPro" id="IPR001077">
    <property type="entry name" value="COMT_C"/>
</dbReference>
<evidence type="ECO:0000256" key="2">
    <source>
        <dbReference type="ARBA" id="ARBA00022679"/>
    </source>
</evidence>
<organism evidence="6 7">
    <name type="scientific">Calycina marina</name>
    <dbReference type="NCBI Taxonomy" id="1763456"/>
    <lineage>
        <taxon>Eukaryota</taxon>
        <taxon>Fungi</taxon>
        <taxon>Dikarya</taxon>
        <taxon>Ascomycota</taxon>
        <taxon>Pezizomycotina</taxon>
        <taxon>Leotiomycetes</taxon>
        <taxon>Helotiales</taxon>
        <taxon>Pezizellaceae</taxon>
        <taxon>Calycina</taxon>
    </lineage>
</organism>
<dbReference type="InterPro" id="IPR029063">
    <property type="entry name" value="SAM-dependent_MTases_sf"/>
</dbReference>
<accession>A0A9P7YXF5</accession>
<comment type="caution">
    <text evidence="6">The sequence shown here is derived from an EMBL/GenBank/DDBJ whole genome shotgun (WGS) entry which is preliminary data.</text>
</comment>
<dbReference type="InterPro" id="IPR036390">
    <property type="entry name" value="WH_DNA-bd_sf"/>
</dbReference>
<dbReference type="SUPFAM" id="SSF53335">
    <property type="entry name" value="S-adenosyl-L-methionine-dependent methyltransferases"/>
    <property type="match status" value="1"/>
</dbReference>
<dbReference type="InterPro" id="IPR036388">
    <property type="entry name" value="WH-like_DNA-bd_sf"/>
</dbReference>
<dbReference type="Pfam" id="PF08100">
    <property type="entry name" value="Dimerisation"/>
    <property type="match status" value="1"/>
</dbReference>
<keyword evidence="3" id="KW-0949">S-adenosyl-L-methionine</keyword>
<dbReference type="PROSITE" id="PS51683">
    <property type="entry name" value="SAM_OMT_II"/>
    <property type="match status" value="1"/>
</dbReference>
<dbReference type="Proteomes" id="UP000887226">
    <property type="component" value="Unassembled WGS sequence"/>
</dbReference>
<reference evidence="6" key="1">
    <citation type="journal article" date="2021" name="IMA Fungus">
        <title>Genomic characterization of three marine fungi, including Emericellopsis atlantica sp. nov. with signatures of a generalist lifestyle and marine biomass degradation.</title>
        <authorList>
            <person name="Hagestad O.C."/>
            <person name="Hou L."/>
            <person name="Andersen J.H."/>
            <person name="Hansen E.H."/>
            <person name="Altermark B."/>
            <person name="Li C."/>
            <person name="Kuhnert E."/>
            <person name="Cox R.J."/>
            <person name="Crous P.W."/>
            <person name="Spatafora J.W."/>
            <person name="Lail K."/>
            <person name="Amirebrahimi M."/>
            <person name="Lipzen A."/>
            <person name="Pangilinan J."/>
            <person name="Andreopoulos W."/>
            <person name="Hayes R.D."/>
            <person name="Ng V."/>
            <person name="Grigoriev I.V."/>
            <person name="Jackson S.A."/>
            <person name="Sutton T.D.S."/>
            <person name="Dobson A.D.W."/>
            <person name="Rama T."/>
        </authorList>
    </citation>
    <scope>NUCLEOTIDE SEQUENCE</scope>
    <source>
        <strain evidence="6">TRa3180A</strain>
    </source>
</reference>
<evidence type="ECO:0000259" key="4">
    <source>
        <dbReference type="Pfam" id="PF00891"/>
    </source>
</evidence>
<dbReference type="OrthoDB" id="2410195at2759"/>
<dbReference type="Pfam" id="PF00891">
    <property type="entry name" value="Methyltransf_2"/>
    <property type="match status" value="1"/>
</dbReference>
<keyword evidence="7" id="KW-1185">Reference proteome</keyword>
<dbReference type="SUPFAM" id="SSF46785">
    <property type="entry name" value="Winged helix' DNA-binding domain"/>
    <property type="match status" value="1"/>
</dbReference>